<evidence type="ECO:0000259" key="3">
    <source>
        <dbReference type="Pfam" id="PF01648"/>
    </source>
</evidence>
<dbReference type="PANTHER" id="PTHR12215:SF10">
    <property type="entry name" value="L-AMINOADIPATE-SEMIALDEHYDE DEHYDROGENASE-PHOSPHOPANTETHEINYL TRANSFERASE"/>
    <property type="match status" value="1"/>
</dbReference>
<organism evidence="4 5">
    <name type="scientific">Acinetobacter tjernbergiae DSM 14971 = CIP 107465</name>
    <dbReference type="NCBI Taxonomy" id="1120928"/>
    <lineage>
        <taxon>Bacteria</taxon>
        <taxon>Pseudomonadati</taxon>
        <taxon>Pseudomonadota</taxon>
        <taxon>Gammaproteobacteria</taxon>
        <taxon>Moraxellales</taxon>
        <taxon>Moraxellaceae</taxon>
        <taxon>Acinetobacter</taxon>
    </lineage>
</organism>
<accession>V2UPP6</accession>
<dbReference type="InterPro" id="IPR050559">
    <property type="entry name" value="P-Pant_transferase_sf"/>
</dbReference>
<dbReference type="RefSeq" id="WP_023274554.1">
    <property type="nucleotide sequence ID" value="NZ_AYEV01000006.1"/>
</dbReference>
<dbReference type="eggNOG" id="COG2091">
    <property type="taxonomic scope" value="Bacteria"/>
</dbReference>
<dbReference type="InterPro" id="IPR008278">
    <property type="entry name" value="4-PPantetheinyl_Trfase_dom"/>
</dbReference>
<reference evidence="4 5" key="1">
    <citation type="submission" date="2013-10" db="EMBL/GenBank/DDBJ databases">
        <title>The Genome Sequence of Acinetobacter tjernbergiae CIP107465.</title>
        <authorList>
            <consortium name="The Broad Institute Genomics Platform"/>
            <consortium name="The Broad Institute Genome Sequencing Center for Infectious Disease"/>
            <person name="Cerqueira G."/>
            <person name="Feldgarden M."/>
            <person name="Courvalin P."/>
            <person name="Grillot-Courvalin C."/>
            <person name="Clermont D."/>
            <person name="Rocha E."/>
            <person name="Yoon E.-J."/>
            <person name="Nemec A."/>
            <person name="Young S.K."/>
            <person name="Zeng Q."/>
            <person name="Gargeya S."/>
            <person name="Fitzgerald M."/>
            <person name="Abouelleil A."/>
            <person name="Alvarado L."/>
            <person name="Berlin A.M."/>
            <person name="Chapman S.B."/>
            <person name="Gainer-Dewar J."/>
            <person name="Goldberg J."/>
            <person name="Gnerre S."/>
            <person name="Griggs A."/>
            <person name="Gujja S."/>
            <person name="Hansen M."/>
            <person name="Howarth C."/>
            <person name="Imamovic A."/>
            <person name="Ireland A."/>
            <person name="Larimer J."/>
            <person name="McCowan C."/>
            <person name="Murphy C."/>
            <person name="Pearson M."/>
            <person name="Poon T.W."/>
            <person name="Priest M."/>
            <person name="Roberts A."/>
            <person name="Saif S."/>
            <person name="Shea T."/>
            <person name="Sykes S."/>
            <person name="Wortman J."/>
            <person name="Nusbaum C."/>
            <person name="Birren B."/>
        </authorList>
    </citation>
    <scope>NUCLEOTIDE SEQUENCE [LARGE SCALE GENOMIC DNA]</scope>
    <source>
        <strain evidence="4 5">CIP 107465</strain>
    </source>
</reference>
<proteinExistence type="inferred from homology"/>
<evidence type="ECO:0000313" key="5">
    <source>
        <dbReference type="Proteomes" id="UP000017404"/>
    </source>
</evidence>
<dbReference type="GO" id="GO:0005829">
    <property type="term" value="C:cytosol"/>
    <property type="evidence" value="ECO:0007669"/>
    <property type="project" value="TreeGrafter"/>
</dbReference>
<dbReference type="Pfam" id="PF01648">
    <property type="entry name" value="ACPS"/>
    <property type="match status" value="1"/>
</dbReference>
<dbReference type="OrthoDB" id="9808281at2"/>
<dbReference type="PANTHER" id="PTHR12215">
    <property type="entry name" value="PHOSPHOPANTETHEINE TRANSFERASE"/>
    <property type="match status" value="1"/>
</dbReference>
<keyword evidence="5" id="KW-1185">Reference proteome</keyword>
<protein>
    <recommendedName>
        <fullName evidence="3">4'-phosphopantetheinyl transferase domain-containing protein</fullName>
    </recommendedName>
</protein>
<dbReference type="GO" id="GO:0000287">
    <property type="term" value="F:magnesium ion binding"/>
    <property type="evidence" value="ECO:0007669"/>
    <property type="project" value="InterPro"/>
</dbReference>
<dbReference type="Proteomes" id="UP000017404">
    <property type="component" value="Unassembled WGS sequence"/>
</dbReference>
<dbReference type="Gene3D" id="3.90.470.20">
    <property type="entry name" value="4'-phosphopantetheinyl transferase domain"/>
    <property type="match status" value="2"/>
</dbReference>
<dbReference type="GO" id="GO:0008897">
    <property type="term" value="F:holo-[acyl-carrier-protein] synthase activity"/>
    <property type="evidence" value="ECO:0007669"/>
    <property type="project" value="InterPro"/>
</dbReference>
<dbReference type="SUPFAM" id="SSF56214">
    <property type="entry name" value="4'-phosphopantetheinyl transferase"/>
    <property type="match status" value="2"/>
</dbReference>
<sequence>MMTRKIEIHIQALASLLKRDRTEFSDFRSFNDYKKQQIRAYRNQLLADQLKCLTTDLQFSKHEYGKPFLSSHTLEFNHSHSQQYYALAMSERMKEVGVDVEELDRKVRFDALAQHAFHAEEYQTWQQQDQDPEYWLRVWTTKEAILKASGLGIRLDLNSLNTQVHATNYGGMCSHPLIGTFAYQNFILNQKIVLTVAWRSEQSCRGFQFPQIQIVQHQ</sequence>
<keyword evidence="2" id="KW-0808">Transferase</keyword>
<evidence type="ECO:0000256" key="1">
    <source>
        <dbReference type="ARBA" id="ARBA00010990"/>
    </source>
</evidence>
<name>V2UPP6_9GAMM</name>
<dbReference type="EMBL" id="AYEV01000006">
    <property type="protein sequence ID" value="ESK56713.1"/>
    <property type="molecule type" value="Genomic_DNA"/>
</dbReference>
<dbReference type="AlphaFoldDB" id="V2UPP6"/>
<dbReference type="InterPro" id="IPR037143">
    <property type="entry name" value="4-PPantetheinyl_Trfase_dom_sf"/>
</dbReference>
<dbReference type="PATRIC" id="fig|1120928.5.peg.804"/>
<comment type="similarity">
    <text evidence="1">Belongs to the P-Pant transferase superfamily. Gsp/Sfp/HetI/AcpT family.</text>
</comment>
<gene>
    <name evidence="4" type="ORF">F990_00784</name>
</gene>
<comment type="caution">
    <text evidence="4">The sequence shown here is derived from an EMBL/GenBank/DDBJ whole genome shotgun (WGS) entry which is preliminary data.</text>
</comment>
<evidence type="ECO:0000313" key="4">
    <source>
        <dbReference type="EMBL" id="ESK56713.1"/>
    </source>
</evidence>
<feature type="domain" description="4'-phosphopantetheinyl transferase" evidence="3">
    <location>
        <begin position="96"/>
        <end position="168"/>
    </location>
</feature>
<evidence type="ECO:0000256" key="2">
    <source>
        <dbReference type="ARBA" id="ARBA00022679"/>
    </source>
</evidence>
<dbReference type="STRING" id="202955.GCA_000759995_02806"/>
<dbReference type="GO" id="GO:0019878">
    <property type="term" value="P:lysine biosynthetic process via aminoadipic acid"/>
    <property type="evidence" value="ECO:0007669"/>
    <property type="project" value="TreeGrafter"/>
</dbReference>